<keyword evidence="3" id="KW-1185">Reference proteome</keyword>
<dbReference type="AlphaFoldDB" id="A0A2K4ZI57"/>
<dbReference type="OrthoDB" id="9801456at2"/>
<dbReference type="Gene3D" id="2.160.10.10">
    <property type="entry name" value="Hexapeptide repeat proteins"/>
    <property type="match status" value="1"/>
</dbReference>
<dbReference type="InterPro" id="IPR050179">
    <property type="entry name" value="Trans_hexapeptide_repeat"/>
</dbReference>
<dbReference type="PANTHER" id="PTHR43300:SF7">
    <property type="entry name" value="UDP-N-ACETYLBACILLOSAMINE N-ACETYLTRANSFERASE"/>
    <property type="match status" value="1"/>
</dbReference>
<keyword evidence="2" id="KW-0012">Acyltransferase</keyword>
<dbReference type="InterPro" id="IPR011004">
    <property type="entry name" value="Trimer_LpxA-like_sf"/>
</dbReference>
<feature type="domain" description="PglD N-terminal" evidence="1">
    <location>
        <begin position="4"/>
        <end position="72"/>
    </location>
</feature>
<dbReference type="RefSeq" id="WP_103240230.1">
    <property type="nucleotide sequence ID" value="NZ_JANJZD010000013.1"/>
</dbReference>
<name>A0A2K4ZI57_9FIRM</name>
<dbReference type="PANTHER" id="PTHR43300">
    <property type="entry name" value="ACETYLTRANSFERASE"/>
    <property type="match status" value="1"/>
</dbReference>
<dbReference type="EC" id="2.3.1.-" evidence="2"/>
<protein>
    <submittedName>
        <fullName evidence="2">Acetyltransferase EpsM</fullName>
        <ecNumber evidence="2">2.3.1.-</ecNumber>
    </submittedName>
</protein>
<evidence type="ECO:0000313" key="3">
    <source>
        <dbReference type="Proteomes" id="UP000236311"/>
    </source>
</evidence>
<organism evidence="2 3">
    <name type="scientific">Acetatifactor muris</name>
    <dbReference type="NCBI Taxonomy" id="879566"/>
    <lineage>
        <taxon>Bacteria</taxon>
        <taxon>Bacillati</taxon>
        <taxon>Bacillota</taxon>
        <taxon>Clostridia</taxon>
        <taxon>Lachnospirales</taxon>
        <taxon>Lachnospiraceae</taxon>
        <taxon>Acetatifactor</taxon>
    </lineage>
</organism>
<dbReference type="InterPro" id="IPR041561">
    <property type="entry name" value="PglD_N"/>
</dbReference>
<accession>A0A2K4ZI57</accession>
<proteinExistence type="predicted"/>
<dbReference type="SUPFAM" id="SSF51161">
    <property type="entry name" value="Trimeric LpxA-like enzymes"/>
    <property type="match status" value="1"/>
</dbReference>
<dbReference type="Proteomes" id="UP000236311">
    <property type="component" value="Unassembled WGS sequence"/>
</dbReference>
<dbReference type="Pfam" id="PF17836">
    <property type="entry name" value="PglD_N"/>
    <property type="match status" value="1"/>
</dbReference>
<keyword evidence="2" id="KW-0808">Transferase</keyword>
<sequence>MKSLLIIGAGGYGQHIKEIAELCGYSKIEFLDDNSPCAIGKIDEWNILQDMYNGCIIAIGNPETRKAITEKINHLHTLIHPDATISRSAIIGDGCVIEAYAAINSNVKIMKSSYICAGAIVNHDAVVNSYCQVDCNAVVASGTIVPEKTKVQSCTVWTDK</sequence>
<evidence type="ECO:0000313" key="2">
    <source>
        <dbReference type="EMBL" id="SOY30169.1"/>
    </source>
</evidence>
<evidence type="ECO:0000259" key="1">
    <source>
        <dbReference type="Pfam" id="PF17836"/>
    </source>
</evidence>
<dbReference type="GO" id="GO:0016746">
    <property type="term" value="F:acyltransferase activity"/>
    <property type="evidence" value="ECO:0007669"/>
    <property type="project" value="UniProtKB-KW"/>
</dbReference>
<dbReference type="EMBL" id="OFSM01000014">
    <property type="protein sequence ID" value="SOY30169.1"/>
    <property type="molecule type" value="Genomic_DNA"/>
</dbReference>
<reference evidence="2 3" key="1">
    <citation type="submission" date="2018-01" db="EMBL/GenBank/DDBJ databases">
        <authorList>
            <person name="Gaut B.S."/>
            <person name="Morton B.R."/>
            <person name="Clegg M.T."/>
            <person name="Duvall M.R."/>
        </authorList>
    </citation>
    <scope>NUCLEOTIDE SEQUENCE [LARGE SCALE GENOMIC DNA]</scope>
    <source>
        <strain evidence="2">GP69</strain>
    </source>
</reference>
<dbReference type="Gene3D" id="3.40.50.20">
    <property type="match status" value="1"/>
</dbReference>
<gene>
    <name evidence="2" type="primary">epsM_4</name>
    <name evidence="2" type="ORF">AMURIS_02892</name>
</gene>